<dbReference type="AlphaFoldDB" id="A0A7R9HKC1"/>
<sequence length="76" mass="8351">MEDLAVEVCGENGAYYKVHQAPLFQQNLWHTDILPSGDSAGYLKSFSVSSEIVKPQKDAVAKSEISVEHIKSVTDN</sequence>
<gene>
    <name evidence="2" type="ORF">TMSB3V08_LOCUS2863</name>
</gene>
<dbReference type="Pfam" id="PF18336">
    <property type="entry name" value="Tudor_FRX1"/>
    <property type="match status" value="1"/>
</dbReference>
<reference evidence="2" key="1">
    <citation type="submission" date="2020-11" db="EMBL/GenBank/DDBJ databases">
        <authorList>
            <person name="Tran Van P."/>
        </authorList>
    </citation>
    <scope>NUCLEOTIDE SEQUENCE</scope>
</reference>
<evidence type="ECO:0000313" key="2">
    <source>
        <dbReference type="EMBL" id="CAD7425962.1"/>
    </source>
</evidence>
<dbReference type="InterPro" id="IPR041560">
    <property type="entry name" value="Tudor_FRM1"/>
</dbReference>
<feature type="domain" description="Agenet-like" evidence="1">
    <location>
        <begin position="4"/>
        <end position="19"/>
    </location>
</feature>
<dbReference type="EMBL" id="OB793077">
    <property type="protein sequence ID" value="CAD7425962.1"/>
    <property type="molecule type" value="Genomic_DNA"/>
</dbReference>
<dbReference type="Gene3D" id="2.30.30.140">
    <property type="match status" value="1"/>
</dbReference>
<protein>
    <recommendedName>
        <fullName evidence="1">Agenet-like domain-containing protein</fullName>
    </recommendedName>
</protein>
<name>A0A7R9HKC1_9NEOP</name>
<evidence type="ECO:0000259" key="1">
    <source>
        <dbReference type="Pfam" id="PF18336"/>
    </source>
</evidence>
<organism evidence="2">
    <name type="scientific">Timema monikensis</name>
    <dbReference type="NCBI Taxonomy" id="170555"/>
    <lineage>
        <taxon>Eukaryota</taxon>
        <taxon>Metazoa</taxon>
        <taxon>Ecdysozoa</taxon>
        <taxon>Arthropoda</taxon>
        <taxon>Hexapoda</taxon>
        <taxon>Insecta</taxon>
        <taxon>Pterygota</taxon>
        <taxon>Neoptera</taxon>
        <taxon>Polyneoptera</taxon>
        <taxon>Phasmatodea</taxon>
        <taxon>Timematodea</taxon>
        <taxon>Timematoidea</taxon>
        <taxon>Timematidae</taxon>
        <taxon>Timema</taxon>
    </lineage>
</organism>
<accession>A0A7R9HKC1</accession>
<proteinExistence type="predicted"/>